<dbReference type="InterPro" id="IPR036390">
    <property type="entry name" value="WH_DNA-bd_sf"/>
</dbReference>
<dbReference type="InterPro" id="IPR039422">
    <property type="entry name" value="MarR/SlyA-like"/>
</dbReference>
<evidence type="ECO:0000313" key="3">
    <source>
        <dbReference type="Proteomes" id="UP000004816"/>
    </source>
</evidence>
<dbReference type="STRING" id="679197.HMPREF9336_03379"/>
<accession>E5XV57</accession>
<dbReference type="SMART" id="SM00347">
    <property type="entry name" value="HTH_MARR"/>
    <property type="match status" value="1"/>
</dbReference>
<dbReference type="Pfam" id="PF12802">
    <property type="entry name" value="MarR_2"/>
    <property type="match status" value="1"/>
</dbReference>
<dbReference type="SUPFAM" id="SSF46785">
    <property type="entry name" value="Winged helix' DNA-binding domain"/>
    <property type="match status" value="1"/>
</dbReference>
<feature type="domain" description="HTH marR-type" evidence="1">
    <location>
        <begin position="1"/>
        <end position="143"/>
    </location>
</feature>
<protein>
    <recommendedName>
        <fullName evidence="1">HTH marR-type domain-containing protein</fullName>
    </recommendedName>
</protein>
<name>E5XV57_SEGRC</name>
<dbReference type="GO" id="GO:0006950">
    <property type="term" value="P:response to stress"/>
    <property type="evidence" value="ECO:0007669"/>
    <property type="project" value="TreeGrafter"/>
</dbReference>
<proteinExistence type="predicted"/>
<dbReference type="PROSITE" id="PS50995">
    <property type="entry name" value="HTH_MARR_2"/>
    <property type="match status" value="1"/>
</dbReference>
<comment type="caution">
    <text evidence="2">The sequence shown here is derived from an EMBL/GenBank/DDBJ whole genome shotgun (WGS) entry which is preliminary data.</text>
</comment>
<evidence type="ECO:0000313" key="2">
    <source>
        <dbReference type="EMBL" id="EFV11762.1"/>
    </source>
</evidence>
<reference evidence="2 3" key="1">
    <citation type="journal article" date="2011" name="Stand. Genomic Sci.">
        <title>High quality draft genome sequence of Segniliparus rugosus CDC 945(T)= (ATCC BAA-974(T)).</title>
        <authorList>
            <person name="Earl A.M."/>
            <person name="Desjardins C.A."/>
            <person name="Fitzgerald M.G."/>
            <person name="Arachchi H.M."/>
            <person name="Zeng Q."/>
            <person name="Mehta T."/>
            <person name="Griggs A."/>
            <person name="Birren B.W."/>
            <person name="Toney N.C."/>
            <person name="Carr J."/>
            <person name="Posey J."/>
            <person name="Butler W.R."/>
        </authorList>
    </citation>
    <scope>NUCLEOTIDE SEQUENCE [LARGE SCALE GENOMIC DNA]</scope>
    <source>
        <strain evidence="3">ATCC BAA-974 / DSM 45345 / CCUG 50838 / CIP 108380 / JCM 13579 / CDC 945</strain>
    </source>
</reference>
<gene>
    <name evidence="2" type="ORF">HMPREF9336_03379</name>
</gene>
<dbReference type="AlphaFoldDB" id="E5XV57"/>
<evidence type="ECO:0000259" key="1">
    <source>
        <dbReference type="PROSITE" id="PS50995"/>
    </source>
</evidence>
<dbReference type="PANTHER" id="PTHR33164:SF99">
    <property type="entry name" value="MARR FAMILY REGULATORY PROTEIN"/>
    <property type="match status" value="1"/>
</dbReference>
<dbReference type="Gene3D" id="1.10.10.10">
    <property type="entry name" value="Winged helix-like DNA-binding domain superfamily/Winged helix DNA-binding domain"/>
    <property type="match status" value="1"/>
</dbReference>
<keyword evidence="3" id="KW-1185">Reference proteome</keyword>
<dbReference type="HOGENOM" id="CLU_083287_2_2_11"/>
<dbReference type="EMBL" id="ACZI02000001">
    <property type="protein sequence ID" value="EFV11762.1"/>
    <property type="molecule type" value="Genomic_DNA"/>
</dbReference>
<sequence length="151" mass="17086">MWLDRREVAAWRGYLDMNAELMARLGRELQRQSGLSQADYGVLVELSEATGRRLRFGELAARLGWEKSRVSRQVARMHGRGLVEREDCPTDGRGAFVLLSPAGLDAIERAAPHHVGEVRRWFVDALTPRQLEAMAEIAGAVVRRLREHEVD</sequence>
<dbReference type="InterPro" id="IPR036388">
    <property type="entry name" value="WH-like_DNA-bd_sf"/>
</dbReference>
<dbReference type="GO" id="GO:0003700">
    <property type="term" value="F:DNA-binding transcription factor activity"/>
    <property type="evidence" value="ECO:0007669"/>
    <property type="project" value="InterPro"/>
</dbReference>
<dbReference type="PANTHER" id="PTHR33164">
    <property type="entry name" value="TRANSCRIPTIONAL REGULATOR, MARR FAMILY"/>
    <property type="match status" value="1"/>
</dbReference>
<organism evidence="2 3">
    <name type="scientific">Segniliparus rugosus (strain ATCC BAA-974 / DSM 45345 / CCUG 50838 / CIP 108380 / JCM 13579 / CDC 945)</name>
    <dbReference type="NCBI Taxonomy" id="679197"/>
    <lineage>
        <taxon>Bacteria</taxon>
        <taxon>Bacillati</taxon>
        <taxon>Actinomycetota</taxon>
        <taxon>Actinomycetes</taxon>
        <taxon>Mycobacteriales</taxon>
        <taxon>Segniliparaceae</taxon>
        <taxon>Segniliparus</taxon>
    </lineage>
</organism>
<dbReference type="InterPro" id="IPR000835">
    <property type="entry name" value="HTH_MarR-typ"/>
</dbReference>
<dbReference type="Proteomes" id="UP000004816">
    <property type="component" value="Unassembled WGS sequence"/>
</dbReference>
<dbReference type="eggNOG" id="COG1846">
    <property type="taxonomic scope" value="Bacteria"/>
</dbReference>